<dbReference type="InterPro" id="IPR045298">
    <property type="entry name" value="Complex1_LYR_LYRM7"/>
</dbReference>
<evidence type="ECO:0000256" key="4">
    <source>
        <dbReference type="ARBA" id="ARBA00015108"/>
    </source>
</evidence>
<comment type="caution">
    <text evidence="11">The sequence shown here is derived from an EMBL/GenBank/DDBJ whole genome shotgun (WGS) entry which is preliminary data.</text>
</comment>
<reference evidence="11 12" key="1">
    <citation type="submission" date="2014-05" db="EMBL/GenBank/DDBJ databases">
        <title>Draft genome sequence of a rare smut relative, Tilletiaria anomala UBC 951.</title>
        <authorList>
            <consortium name="DOE Joint Genome Institute"/>
            <person name="Toome M."/>
            <person name="Kuo A."/>
            <person name="Henrissat B."/>
            <person name="Lipzen A."/>
            <person name="Tritt A."/>
            <person name="Yoshinaga Y."/>
            <person name="Zane M."/>
            <person name="Barry K."/>
            <person name="Grigoriev I.V."/>
            <person name="Spatafora J.W."/>
            <person name="Aimea M.C."/>
        </authorList>
    </citation>
    <scope>NUCLEOTIDE SEQUENCE [LARGE SCALE GENOMIC DNA]</scope>
    <source>
        <strain evidence="11 12">UBC 951</strain>
    </source>
</reference>
<dbReference type="Pfam" id="PF21492">
    <property type="entry name" value="bL31_N"/>
    <property type="match status" value="1"/>
</dbReference>
<evidence type="ECO:0000256" key="3">
    <source>
        <dbReference type="ARBA" id="ARBA00011589"/>
    </source>
</evidence>
<proteinExistence type="inferred from homology"/>
<evidence type="ECO:0000256" key="9">
    <source>
        <dbReference type="SAM" id="MobiDB-lite"/>
    </source>
</evidence>
<keyword evidence="6" id="KW-0496">Mitochondrion</keyword>
<gene>
    <name evidence="11" type="ORF">K437DRAFT_247959</name>
</gene>
<dbReference type="GO" id="GO:0044183">
    <property type="term" value="F:protein folding chaperone"/>
    <property type="evidence" value="ECO:0007669"/>
    <property type="project" value="TreeGrafter"/>
</dbReference>
<dbReference type="GO" id="GO:0005759">
    <property type="term" value="C:mitochondrial matrix"/>
    <property type="evidence" value="ECO:0007669"/>
    <property type="project" value="UniProtKB-SubCell"/>
</dbReference>
<comment type="subcellular location">
    <subcellularLocation>
        <location evidence="1">Mitochondrion matrix</location>
    </subcellularLocation>
</comment>
<feature type="region of interest" description="Disordered" evidence="9">
    <location>
        <begin position="253"/>
        <end position="275"/>
    </location>
</feature>
<dbReference type="AlphaFoldDB" id="A0A066VZ73"/>
<accession>A0A066VZ73</accession>
<keyword evidence="12" id="KW-1185">Reference proteome</keyword>
<dbReference type="RefSeq" id="XP_013242657.1">
    <property type="nucleotide sequence ID" value="XM_013387203.1"/>
</dbReference>
<protein>
    <recommendedName>
        <fullName evidence="4">Mitochondrial zinc maintenance protein 1, mitochondrial</fullName>
    </recommendedName>
</protein>
<dbReference type="OrthoDB" id="5587740at2759"/>
<dbReference type="GO" id="GO:0034551">
    <property type="term" value="P:mitochondrial respiratory chain complex III assembly"/>
    <property type="evidence" value="ECO:0007669"/>
    <property type="project" value="InterPro"/>
</dbReference>
<evidence type="ECO:0000313" key="11">
    <source>
        <dbReference type="EMBL" id="KDN44119.1"/>
    </source>
</evidence>
<keyword evidence="7" id="KW-0143">Chaperone</keyword>
<feature type="region of interest" description="Disordered" evidence="9">
    <location>
        <begin position="217"/>
        <end position="237"/>
    </location>
</feature>
<evidence type="ECO:0000256" key="5">
    <source>
        <dbReference type="ARBA" id="ARBA00022946"/>
    </source>
</evidence>
<dbReference type="PANTHER" id="PTHR46749">
    <property type="entry name" value="COMPLEX III ASSEMBLY FACTOR LYRM7"/>
    <property type="match status" value="1"/>
</dbReference>
<name>A0A066VZ73_TILAU</name>
<feature type="region of interest" description="Disordered" evidence="9">
    <location>
        <begin position="286"/>
        <end position="305"/>
    </location>
</feature>
<feature type="compositionally biased region" description="Polar residues" evidence="9">
    <location>
        <begin position="112"/>
        <end position="130"/>
    </location>
</feature>
<comment type="function">
    <text evidence="8">Assembly factor required for Rieske Fe-S protein RIP1 incorporation into the cytochrome b-c1 (CIII) complex. Functions as a chaperone, binding to this subunit within the mitochondrial matrix and stabilizing it prior to its translocation and insertion into the late CIII dimeric intermediate within the mitochondrial inner membrane. Modulates the mitochondrial matrix zinc pool.</text>
</comment>
<dbReference type="InterPro" id="IPR048874">
    <property type="entry name" value="Ribosomal_bL31m_N"/>
</dbReference>
<comment type="similarity">
    <text evidence="2">Belongs to the complex I LYR family. MZM1 subfamily.</text>
</comment>
<organism evidence="11 12">
    <name type="scientific">Tilletiaria anomala (strain ATCC 24038 / CBS 436.72 / UBC 951)</name>
    <dbReference type="NCBI Taxonomy" id="1037660"/>
    <lineage>
        <taxon>Eukaryota</taxon>
        <taxon>Fungi</taxon>
        <taxon>Dikarya</taxon>
        <taxon>Basidiomycota</taxon>
        <taxon>Ustilaginomycotina</taxon>
        <taxon>Exobasidiomycetes</taxon>
        <taxon>Georgefischeriales</taxon>
        <taxon>Tilletiariaceae</taxon>
        <taxon>Tilletiaria</taxon>
    </lineage>
</organism>
<dbReference type="EMBL" id="JMSN01000054">
    <property type="protein sequence ID" value="KDN44119.1"/>
    <property type="molecule type" value="Genomic_DNA"/>
</dbReference>
<evidence type="ECO:0000256" key="2">
    <source>
        <dbReference type="ARBA" id="ARBA00009949"/>
    </source>
</evidence>
<dbReference type="Proteomes" id="UP000027361">
    <property type="component" value="Unassembled WGS sequence"/>
</dbReference>
<evidence type="ECO:0000256" key="7">
    <source>
        <dbReference type="ARBA" id="ARBA00023186"/>
    </source>
</evidence>
<keyword evidence="5" id="KW-0809">Transit peptide</keyword>
<dbReference type="STRING" id="1037660.A0A066VZ73"/>
<dbReference type="OMA" id="TYKLRFT"/>
<feature type="compositionally biased region" description="Low complexity" evidence="9">
    <location>
        <begin position="260"/>
        <end position="273"/>
    </location>
</feature>
<feature type="domain" description="Ribosomal protein bL31m N-terminal" evidence="10">
    <location>
        <begin position="184"/>
        <end position="223"/>
    </location>
</feature>
<sequence>MSLTQAQKVRALSLYRRLLKAGQTTFAGDQRVISAWQDKIKTSFKGPQQLASDGAKAVEAKLQEWEDVIMLLRRNVVQGTMHPETGAYSLRFTADTELGSNESVKQARKQQLESLATSKGPSCRSSQTRAFSHASPAQLLSASSRALDFSTSSRHALPQQRTFSSSRLYAAKASSSSVPSPVPHFPTTMILSDGSSIQMHTTSPRHVTRLTRDVTNHPLWNPASEKRGNGQGDGSEAEVGRLGRFRRRFAEEAIPASLPSSGARSGSAQAADGRFGEEDLAWMSVGGRQARAGTPISKSKAKGKK</sequence>
<dbReference type="CDD" id="cd20267">
    <property type="entry name" value="Complex1_LYR_LYRM7"/>
    <property type="match status" value="1"/>
</dbReference>
<evidence type="ECO:0000259" key="10">
    <source>
        <dbReference type="Pfam" id="PF21492"/>
    </source>
</evidence>
<dbReference type="PANTHER" id="PTHR46749:SF1">
    <property type="entry name" value="COMPLEX III ASSEMBLY FACTOR LYRM7"/>
    <property type="match status" value="1"/>
</dbReference>
<feature type="region of interest" description="Disordered" evidence="9">
    <location>
        <begin position="101"/>
        <end position="136"/>
    </location>
</feature>
<dbReference type="InParanoid" id="A0A066VZ73"/>
<dbReference type="InterPro" id="IPR050435">
    <property type="entry name" value="MZM1/LYRM7"/>
</dbReference>
<dbReference type="HOGENOM" id="CLU_858217_0_0_1"/>
<evidence type="ECO:0000256" key="1">
    <source>
        <dbReference type="ARBA" id="ARBA00004305"/>
    </source>
</evidence>
<evidence type="ECO:0000313" key="12">
    <source>
        <dbReference type="Proteomes" id="UP000027361"/>
    </source>
</evidence>
<dbReference type="GeneID" id="25263278"/>
<dbReference type="Gene3D" id="6.20.130.10">
    <property type="match status" value="1"/>
</dbReference>
<evidence type="ECO:0000256" key="8">
    <source>
        <dbReference type="ARBA" id="ARBA00025268"/>
    </source>
</evidence>
<evidence type="ECO:0000256" key="6">
    <source>
        <dbReference type="ARBA" id="ARBA00023128"/>
    </source>
</evidence>
<comment type="subunit">
    <text evidence="3">Interacts with RIP1.</text>
</comment>